<dbReference type="Proteomes" id="UP000027920">
    <property type="component" value="Unassembled WGS sequence"/>
</dbReference>
<evidence type="ECO:0000313" key="2">
    <source>
        <dbReference type="EMBL" id="KEF60660.1"/>
    </source>
</evidence>
<dbReference type="GeneID" id="25277166"/>
<dbReference type="Gene3D" id="3.30.70.100">
    <property type="match status" value="2"/>
</dbReference>
<dbReference type="HOGENOM" id="CLU_081631_2_2_1"/>
<name>A0A072PYH1_9EURO</name>
<dbReference type="RefSeq" id="XP_013263250.1">
    <property type="nucleotide sequence ID" value="XM_013407796.1"/>
</dbReference>
<sequence length="226" mass="25084">MAPVTEIVYLPLPEGKDPADPASGLKPVLDKSFQTILSQPGAQRLFYAQQKENPTIATLFIDWDSVEDHNKFMAADIYKPFMEEVLSLAAGPPSLHHVKFEPFPPSDGLKLGGATEVLNIYFPANYSAEDIKTFDTNINKFAEIVNDSSPDVKAIAHGWGVEEIDIPGTDEKGIIYVALIAWTSIQAHMEYRETQVFKDNIPLLRGAKDLKGIKVFHVSTEEVLKK</sequence>
<gene>
    <name evidence="2" type="ORF">A1O9_02221</name>
</gene>
<keyword evidence="3" id="KW-1185">Reference proteome</keyword>
<dbReference type="SUPFAM" id="SSF54909">
    <property type="entry name" value="Dimeric alpha+beta barrel"/>
    <property type="match status" value="1"/>
</dbReference>
<dbReference type="STRING" id="1182545.A0A072PYH1"/>
<organism evidence="2 3">
    <name type="scientific">Exophiala aquamarina CBS 119918</name>
    <dbReference type="NCBI Taxonomy" id="1182545"/>
    <lineage>
        <taxon>Eukaryota</taxon>
        <taxon>Fungi</taxon>
        <taxon>Dikarya</taxon>
        <taxon>Ascomycota</taxon>
        <taxon>Pezizomycotina</taxon>
        <taxon>Eurotiomycetes</taxon>
        <taxon>Chaetothyriomycetidae</taxon>
        <taxon>Chaetothyriales</taxon>
        <taxon>Herpotrichiellaceae</taxon>
        <taxon>Exophiala</taxon>
    </lineage>
</organism>
<dbReference type="AlphaFoldDB" id="A0A072PYH1"/>
<dbReference type="PROSITE" id="PS51725">
    <property type="entry name" value="ABM"/>
    <property type="match status" value="1"/>
</dbReference>
<evidence type="ECO:0000259" key="1">
    <source>
        <dbReference type="PROSITE" id="PS51725"/>
    </source>
</evidence>
<evidence type="ECO:0000313" key="3">
    <source>
        <dbReference type="Proteomes" id="UP000027920"/>
    </source>
</evidence>
<dbReference type="InterPro" id="IPR007138">
    <property type="entry name" value="ABM_dom"/>
</dbReference>
<reference evidence="2 3" key="1">
    <citation type="submission" date="2013-03" db="EMBL/GenBank/DDBJ databases">
        <title>The Genome Sequence of Exophiala aquamarina CBS 119918.</title>
        <authorList>
            <consortium name="The Broad Institute Genomics Platform"/>
            <person name="Cuomo C."/>
            <person name="de Hoog S."/>
            <person name="Gorbushina A."/>
            <person name="Walker B."/>
            <person name="Young S.K."/>
            <person name="Zeng Q."/>
            <person name="Gargeya S."/>
            <person name="Fitzgerald M."/>
            <person name="Haas B."/>
            <person name="Abouelleil A."/>
            <person name="Allen A.W."/>
            <person name="Alvarado L."/>
            <person name="Arachchi H.M."/>
            <person name="Berlin A.M."/>
            <person name="Chapman S.B."/>
            <person name="Gainer-Dewar J."/>
            <person name="Goldberg J."/>
            <person name="Griggs A."/>
            <person name="Gujja S."/>
            <person name="Hansen M."/>
            <person name="Howarth C."/>
            <person name="Imamovic A."/>
            <person name="Ireland A."/>
            <person name="Larimer J."/>
            <person name="McCowan C."/>
            <person name="Murphy C."/>
            <person name="Pearson M."/>
            <person name="Poon T.W."/>
            <person name="Priest M."/>
            <person name="Roberts A."/>
            <person name="Saif S."/>
            <person name="Shea T."/>
            <person name="Sisk P."/>
            <person name="Sykes S."/>
            <person name="Wortman J."/>
            <person name="Nusbaum C."/>
            <person name="Birren B."/>
        </authorList>
    </citation>
    <scope>NUCLEOTIDE SEQUENCE [LARGE SCALE GENOMIC DNA]</scope>
    <source>
        <strain evidence="2 3">CBS 119918</strain>
    </source>
</reference>
<dbReference type="InterPro" id="IPR011008">
    <property type="entry name" value="Dimeric_a/b-barrel"/>
</dbReference>
<comment type="caution">
    <text evidence="2">The sequence shown here is derived from an EMBL/GenBank/DDBJ whole genome shotgun (WGS) entry which is preliminary data.</text>
</comment>
<accession>A0A072PYH1</accession>
<dbReference type="EMBL" id="AMGV01000002">
    <property type="protein sequence ID" value="KEF60660.1"/>
    <property type="molecule type" value="Genomic_DNA"/>
</dbReference>
<feature type="domain" description="ABM" evidence="1">
    <location>
        <begin position="4"/>
        <end position="98"/>
    </location>
</feature>
<dbReference type="OrthoDB" id="3830579at2759"/>
<dbReference type="VEuPathDB" id="FungiDB:A1O9_02221"/>
<protein>
    <recommendedName>
        <fullName evidence="1">ABM domain-containing protein</fullName>
    </recommendedName>
</protein>
<proteinExistence type="predicted"/>